<protein>
    <submittedName>
        <fullName evidence="1">Uncharacterized protein</fullName>
    </submittedName>
</protein>
<comment type="caution">
    <text evidence="1">The sequence shown here is derived from an EMBL/GenBank/DDBJ whole genome shotgun (WGS) entry which is preliminary data.</text>
</comment>
<dbReference type="AlphaFoldDB" id="A0A5L8Z9E9"/>
<proteinExistence type="predicted"/>
<dbReference type="EMBL" id="AACSBQ010000020">
    <property type="protein sequence ID" value="EAL8903798.1"/>
    <property type="molecule type" value="Genomic_DNA"/>
</dbReference>
<organism evidence="1">
    <name type="scientific">Campylobacter upsaliensis</name>
    <dbReference type="NCBI Taxonomy" id="28080"/>
    <lineage>
        <taxon>Bacteria</taxon>
        <taxon>Pseudomonadati</taxon>
        <taxon>Campylobacterota</taxon>
        <taxon>Epsilonproteobacteria</taxon>
        <taxon>Campylobacterales</taxon>
        <taxon>Campylobacteraceae</taxon>
        <taxon>Campylobacter</taxon>
    </lineage>
</organism>
<evidence type="ECO:0000313" key="1">
    <source>
        <dbReference type="EMBL" id="EAL8903798.1"/>
    </source>
</evidence>
<name>A0A5L8Z9E9_CAMUP</name>
<reference evidence="1" key="1">
    <citation type="submission" date="2018-08" db="EMBL/GenBank/DDBJ databases">
        <authorList>
            <consortium name="PulseNet: The National Subtyping Network for Foodborne Disease Surveillance"/>
            <person name="Tarr C.L."/>
            <person name="Trees E."/>
            <person name="Katz L.S."/>
            <person name="Carleton-Romer H.A."/>
            <person name="Stroika S."/>
            <person name="Kucerova Z."/>
            <person name="Roache K.F."/>
            <person name="Sabol A.L."/>
            <person name="Besser J."/>
            <person name="Gerner-Smidt P."/>
        </authorList>
    </citation>
    <scope>NUCLEOTIDE SEQUENCE</scope>
    <source>
        <strain evidence="1">PNUSAC005770</strain>
    </source>
</reference>
<gene>
    <name evidence="1" type="ORF">D0B03_05675</name>
</gene>
<dbReference type="RefSeq" id="WP_323811780.1">
    <property type="nucleotide sequence ID" value="NZ_JAUZTP010000008.1"/>
</dbReference>
<accession>A0A5L8Z9E9</accession>
<sequence length="252" mass="30167">MPREMFKNTISKFIYAKTKTICDELWDFRAKLINEENLPTSFFPRYDMEYIGNYGRKLEQWLNDDSRNDGAFVSFSADEKKFLLDVYDKLTFGGFLSFNDYKENEDYAERALKWLTDYTVADEIFYKKLYENNKALFEKDVSPEVTCYLADLIEAKFHTLHKKVFALFEAKIKDLDEMELFQPTKEEELKLILKHYPLSKIDFCFLPELKDKYETKEPNLFNDEELKPSKQSIEIKSYDEIMEAKLRKRGKF</sequence>